<proteinExistence type="predicted"/>
<gene>
    <name evidence="1" type="ORF">ALGA_4059</name>
</gene>
<accession>A0A1Y1CQ02</accession>
<protein>
    <submittedName>
        <fullName evidence="1">Uncharacterized protein</fullName>
    </submittedName>
</protein>
<dbReference type="EMBL" id="AP018042">
    <property type="protein sequence ID" value="BAX82350.1"/>
    <property type="molecule type" value="Genomic_DNA"/>
</dbReference>
<reference evidence="1 2" key="1">
    <citation type="journal article" date="2018" name="Mar. Genomics">
        <title>Complete genome sequence of Marinifilaceae bacterium strain SPP2, isolated from the Antarctic marine sediment.</title>
        <authorList>
            <person name="Watanabe M."/>
            <person name="Kojima H."/>
            <person name="Fukui M."/>
        </authorList>
    </citation>
    <scope>NUCLEOTIDE SEQUENCE [LARGE SCALE GENOMIC DNA]</scope>
    <source>
        <strain evidence="1 2">SPP2</strain>
    </source>
</reference>
<dbReference type="OrthoDB" id="1118953at2"/>
<reference evidence="2" key="2">
    <citation type="journal article" date="2020" name="Antonie Van Leeuwenhoek">
        <title>Labilibaculum antarcticum sp. nov., a novel facultative anaerobic, psychrotorelant bacterium isolated from marine sediment of Antarctica.</title>
        <authorList>
            <person name="Watanabe M."/>
            <person name="Kojima H."/>
            <person name="Fukui M."/>
        </authorList>
    </citation>
    <scope>NUCLEOTIDE SEQUENCE [LARGE SCALE GENOMIC DNA]</scope>
    <source>
        <strain evidence="2">SPP2</strain>
    </source>
</reference>
<organism evidence="1 2">
    <name type="scientific">Labilibaculum antarcticum</name>
    <dbReference type="NCBI Taxonomy" id="1717717"/>
    <lineage>
        <taxon>Bacteria</taxon>
        <taxon>Pseudomonadati</taxon>
        <taxon>Bacteroidota</taxon>
        <taxon>Bacteroidia</taxon>
        <taxon>Marinilabiliales</taxon>
        <taxon>Marinifilaceae</taxon>
        <taxon>Labilibaculum</taxon>
    </lineage>
</organism>
<dbReference type="RefSeq" id="WP_096432578.1">
    <property type="nucleotide sequence ID" value="NZ_AP018042.1"/>
</dbReference>
<dbReference type="KEGG" id="mbas:ALGA_4059"/>
<keyword evidence="2" id="KW-1185">Reference proteome</keyword>
<name>A0A1Y1CQ02_9BACT</name>
<evidence type="ECO:0000313" key="2">
    <source>
        <dbReference type="Proteomes" id="UP000218267"/>
    </source>
</evidence>
<dbReference type="Proteomes" id="UP000218267">
    <property type="component" value="Chromosome"/>
</dbReference>
<evidence type="ECO:0000313" key="1">
    <source>
        <dbReference type="EMBL" id="BAX82350.1"/>
    </source>
</evidence>
<dbReference type="AlphaFoldDB" id="A0A1Y1CQ02"/>
<sequence>MKEPKPFCSNTDNIKAFVLGCDPTAFDKTGNRLEFEYVFDLGNDERYFKGVIDNLEQISLSIEKVYVQNLVTDYQKEETSKNKNWHQTAQEYIAIRKQEFDNLDPSGTTPVFLTSEVLYKVLINPDEKKYKASQLYNSPELLPIPAISNLLGRPLIPLYRHWNYNLKKWPQYSKLFKLYFD</sequence>